<gene>
    <name evidence="3" type="ORF">OM33_14560</name>
</gene>
<feature type="transmembrane region" description="Helical" evidence="1">
    <location>
        <begin position="49"/>
        <end position="69"/>
    </location>
</feature>
<dbReference type="EMBL" id="CP009888">
    <property type="protein sequence ID" value="AIY66193.1"/>
    <property type="molecule type" value="Genomic_DNA"/>
</dbReference>
<organism evidence="3 4">
    <name type="scientific">Pseudoalteromonas piratica</name>
    <dbReference type="NCBI Taxonomy" id="1348114"/>
    <lineage>
        <taxon>Bacteria</taxon>
        <taxon>Pseudomonadati</taxon>
        <taxon>Pseudomonadota</taxon>
        <taxon>Gammaproteobacteria</taxon>
        <taxon>Alteromonadales</taxon>
        <taxon>Pseudoalteromonadaceae</taxon>
        <taxon>Pseudoalteromonas</taxon>
    </lineage>
</organism>
<protein>
    <recommendedName>
        <fullName evidence="2">Signal transduction histidine kinase internal region domain-containing protein</fullName>
    </recommendedName>
</protein>
<proteinExistence type="predicted"/>
<dbReference type="KEGG" id="pseo:OM33_14560"/>
<dbReference type="PANTHER" id="PTHR34220:SF7">
    <property type="entry name" value="SENSOR HISTIDINE KINASE YPDA"/>
    <property type="match status" value="1"/>
</dbReference>
<dbReference type="AlphaFoldDB" id="A0A0A7EI32"/>
<keyword evidence="1" id="KW-0812">Transmembrane</keyword>
<dbReference type="GO" id="GO:0016020">
    <property type="term" value="C:membrane"/>
    <property type="evidence" value="ECO:0007669"/>
    <property type="project" value="InterPro"/>
</dbReference>
<keyword evidence="1" id="KW-0472">Membrane</keyword>
<accession>A0A0A7EI32</accession>
<dbReference type="STRING" id="1348114.OM33_14560"/>
<keyword evidence="4" id="KW-1185">Reference proteome</keyword>
<dbReference type="GO" id="GO:0000155">
    <property type="term" value="F:phosphorelay sensor kinase activity"/>
    <property type="evidence" value="ECO:0007669"/>
    <property type="project" value="InterPro"/>
</dbReference>
<dbReference type="RefSeq" id="WP_038642775.1">
    <property type="nucleotide sequence ID" value="NZ_CP009888.1"/>
</dbReference>
<evidence type="ECO:0000259" key="2">
    <source>
        <dbReference type="Pfam" id="PF06580"/>
    </source>
</evidence>
<sequence>MNFSYIRNTSPNYWRYQGPILVISFLFSYLGVWGVFNEPDAEAMPIIQLGWYGAFALTTYQLIMIFAVFHIGLRGIYKHYKAYAKTKWKLFLLLLAASTVTALAIIILDFLPVLLSITPYSLEEYLNSIMHLDSLGQSLVAYVVYNIIFMLVWAYFYVLAASISNYKQLALLLKKQKLQILTNRVNPEFLFDTMEAIKQQIDIDEEKAAELVTKASDLFRYNLMSSKAADAKLTDEVTSLTNYLELLEEQNRAPKKHTIKLHDDALGPNIPSMTLIFICSFLLNSSRQRTGELSLVGFIKHNTYRIEISHHSHGKFFLDTEHYDNVKSRLEHMYATSASMVLVKKGKQRKVIIELPIDWQQQLDKTA</sequence>
<feature type="transmembrane region" description="Helical" evidence="1">
    <location>
        <begin position="90"/>
        <end position="115"/>
    </location>
</feature>
<dbReference type="Proteomes" id="UP000030341">
    <property type="component" value="Chromosome 1"/>
</dbReference>
<dbReference type="Pfam" id="PF06580">
    <property type="entry name" value="His_kinase"/>
    <property type="match status" value="1"/>
</dbReference>
<reference evidence="3 4" key="1">
    <citation type="submission" date="2014-11" db="EMBL/GenBank/DDBJ databases">
        <title>Complete Genome Sequence of Pseudoalteromonas sp. Strain OCN003 Isolated from Kaneohe Bay, Oahu, Hawaii.</title>
        <authorList>
            <person name="Beurmann S."/>
            <person name="Videau P."/>
            <person name="Ushijima B."/>
            <person name="Smith A.M."/>
            <person name="Aeby G.S."/>
            <person name="Callahan S.M."/>
            <person name="Belcaid M."/>
        </authorList>
    </citation>
    <scope>NUCLEOTIDE SEQUENCE [LARGE SCALE GENOMIC DNA]</scope>
    <source>
        <strain evidence="3 4">OCN003</strain>
    </source>
</reference>
<feature type="transmembrane region" description="Helical" evidence="1">
    <location>
        <begin position="20"/>
        <end position="37"/>
    </location>
</feature>
<feature type="domain" description="Signal transduction histidine kinase internal region" evidence="2">
    <location>
        <begin position="177"/>
        <end position="248"/>
    </location>
</feature>
<feature type="transmembrane region" description="Helical" evidence="1">
    <location>
        <begin position="135"/>
        <end position="158"/>
    </location>
</feature>
<dbReference type="InterPro" id="IPR050640">
    <property type="entry name" value="Bact_2-comp_sensor_kinase"/>
</dbReference>
<evidence type="ECO:0000313" key="3">
    <source>
        <dbReference type="EMBL" id="AIY66193.1"/>
    </source>
</evidence>
<dbReference type="InterPro" id="IPR010559">
    <property type="entry name" value="Sig_transdc_His_kin_internal"/>
</dbReference>
<name>A0A0A7EI32_9GAMM</name>
<dbReference type="HOGENOM" id="CLU_760464_0_0_6"/>
<evidence type="ECO:0000256" key="1">
    <source>
        <dbReference type="SAM" id="Phobius"/>
    </source>
</evidence>
<dbReference type="eggNOG" id="COG2972">
    <property type="taxonomic scope" value="Bacteria"/>
</dbReference>
<dbReference type="OrthoDB" id="6286924at2"/>
<dbReference type="PANTHER" id="PTHR34220">
    <property type="entry name" value="SENSOR HISTIDINE KINASE YPDA"/>
    <property type="match status" value="1"/>
</dbReference>
<evidence type="ECO:0000313" key="4">
    <source>
        <dbReference type="Proteomes" id="UP000030341"/>
    </source>
</evidence>
<keyword evidence="1" id="KW-1133">Transmembrane helix</keyword>